<evidence type="ECO:0000256" key="3">
    <source>
        <dbReference type="ARBA" id="ARBA00022691"/>
    </source>
</evidence>
<keyword evidence="9" id="KW-1185">Reference proteome</keyword>
<proteinExistence type="inferred from homology"/>
<dbReference type="PROSITE" id="PS51687">
    <property type="entry name" value="SAM_MT_RNA_M5U"/>
    <property type="match status" value="1"/>
</dbReference>
<gene>
    <name evidence="8" type="ORF">ONZ51_g6521</name>
</gene>
<sequence length="605" mass="66847">MFSALSVFRRPTALSSLLRPPPTRLYAMASIHPRSRSGTPAEPPEKRLRLDADIPVQSQDPPAAVQAPPSASKKQPKQKKNKKNARRVPEPYSHDDILTREVIALLGQEYANAAKASNLDWDAPFEQSQQLELTVSCLSPSTGESLSIATTNDRRWVIVTPLSLPGERIRVRVYRHSQLHSHADLLEVIEPNPTWRDMSLVQCKYFGKCAGCQYQMLSYDKQLDLKRQTVLEAYKNYSSIPPELVPTIQPTIGSPLQYGYRTKLTPHFQRPPFSFQKAQKRGDAPVVEGKPDWLKIGFHEVGTKHVMDIEVSQTPPTPQDRRFISSQECPIATPVINKGLGPVRDNVINNIAKFKNGATLLLRDSIHTRASGASSSNPPTSIAAEDGEHICVTDQKGVVRERVGDMLFEYTAGTFFQNNNSALVPLTSYVREAIFPPTSTDATSHKPTHLVDAYCGSGLFSIMLAPHFERVAGIELSAESIRAAQLNAELNNLPPTKISFMAGDAANIFDTVQDFPRDRTALVIDPPRKGTDERFIDQMLAFGAGTVVYVSCNVHTQARDVGMILKKSAERAGADGKKYVLESLRGLDLFPQTAHVEAIAVLRLA</sequence>
<comment type="caution">
    <text evidence="8">The sequence shown here is derived from an EMBL/GenBank/DDBJ whole genome shotgun (WGS) entry which is preliminary data.</text>
</comment>
<feature type="active site" evidence="5">
    <location>
        <position position="552"/>
    </location>
</feature>
<accession>A0AAD7TU18</accession>
<dbReference type="SUPFAM" id="SSF53335">
    <property type="entry name" value="S-adenosyl-L-methionine-dependent methyltransferases"/>
    <property type="match status" value="1"/>
</dbReference>
<evidence type="ECO:0000256" key="2">
    <source>
        <dbReference type="ARBA" id="ARBA00022679"/>
    </source>
</evidence>
<dbReference type="PANTHER" id="PTHR11061:SF30">
    <property type="entry name" value="TRNA (URACIL(54)-C(5))-METHYLTRANSFERASE"/>
    <property type="match status" value="1"/>
</dbReference>
<feature type="compositionally biased region" description="Basic and acidic residues" evidence="6">
    <location>
        <begin position="43"/>
        <end position="52"/>
    </location>
</feature>
<comment type="similarity">
    <text evidence="4">Belongs to the class I-like SAM-binding methyltransferase superfamily. RNA M5U methyltransferase family.</text>
</comment>
<keyword evidence="1 4" id="KW-0489">Methyltransferase</keyword>
<organism evidence="8 9">
    <name type="scientific">Trametes cubensis</name>
    <dbReference type="NCBI Taxonomy" id="1111947"/>
    <lineage>
        <taxon>Eukaryota</taxon>
        <taxon>Fungi</taxon>
        <taxon>Dikarya</taxon>
        <taxon>Basidiomycota</taxon>
        <taxon>Agaricomycotina</taxon>
        <taxon>Agaricomycetes</taxon>
        <taxon>Polyporales</taxon>
        <taxon>Polyporaceae</taxon>
        <taxon>Trametes</taxon>
    </lineage>
</organism>
<dbReference type="InterPro" id="IPR030390">
    <property type="entry name" value="MeTrfase_TrmA_AS"/>
</dbReference>
<feature type="domain" description="TRAM" evidence="7">
    <location>
        <begin position="124"/>
        <end position="187"/>
    </location>
</feature>
<feature type="compositionally biased region" description="Basic residues" evidence="6">
    <location>
        <begin position="74"/>
        <end position="86"/>
    </location>
</feature>
<dbReference type="PROSITE" id="PS51622">
    <property type="entry name" value="SAM_MT_RNA_M5U_2"/>
    <property type="match status" value="1"/>
</dbReference>
<name>A0AAD7TU18_9APHY</name>
<dbReference type="PANTHER" id="PTHR11061">
    <property type="entry name" value="RNA M5U METHYLTRANSFERASE"/>
    <property type="match status" value="1"/>
</dbReference>
<protein>
    <recommendedName>
        <fullName evidence="7">TRAM domain-containing protein</fullName>
    </recommendedName>
</protein>
<evidence type="ECO:0000313" key="8">
    <source>
        <dbReference type="EMBL" id="KAJ8475488.1"/>
    </source>
</evidence>
<feature type="active site" description="Nucleophile" evidence="4">
    <location>
        <position position="552"/>
    </location>
</feature>
<dbReference type="GO" id="GO:0009451">
    <property type="term" value="P:RNA modification"/>
    <property type="evidence" value="ECO:0007669"/>
    <property type="project" value="UniProtKB-ARBA"/>
</dbReference>
<dbReference type="InterPro" id="IPR010280">
    <property type="entry name" value="U5_MeTrfase_fam"/>
</dbReference>
<evidence type="ECO:0000256" key="1">
    <source>
        <dbReference type="ARBA" id="ARBA00022603"/>
    </source>
</evidence>
<keyword evidence="3 4" id="KW-0949">S-adenosyl-L-methionine</keyword>
<evidence type="ECO:0000259" key="7">
    <source>
        <dbReference type="PROSITE" id="PS50926"/>
    </source>
</evidence>
<dbReference type="Pfam" id="PF05958">
    <property type="entry name" value="tRNA_U5-meth_tr"/>
    <property type="match status" value="1"/>
</dbReference>
<feature type="binding site" evidence="4">
    <location>
        <position position="454"/>
    </location>
    <ligand>
        <name>S-adenosyl-L-methionine</name>
        <dbReference type="ChEBI" id="CHEBI:59789"/>
    </ligand>
</feature>
<dbReference type="GO" id="GO:0008033">
    <property type="term" value="P:tRNA processing"/>
    <property type="evidence" value="ECO:0007669"/>
    <property type="project" value="InterPro"/>
</dbReference>
<dbReference type="GO" id="GO:0032259">
    <property type="term" value="P:methylation"/>
    <property type="evidence" value="ECO:0007669"/>
    <property type="project" value="UniProtKB-KW"/>
</dbReference>
<feature type="region of interest" description="Disordered" evidence="6">
    <location>
        <begin position="29"/>
        <end position="93"/>
    </location>
</feature>
<dbReference type="GO" id="GO:0030697">
    <property type="term" value="F:tRNA (uracil(54)-C5)-methyltransferase activity, S-adenosyl methionine-dependent"/>
    <property type="evidence" value="ECO:0007669"/>
    <property type="project" value="InterPro"/>
</dbReference>
<dbReference type="EMBL" id="JAPEVG010000158">
    <property type="protein sequence ID" value="KAJ8475488.1"/>
    <property type="molecule type" value="Genomic_DNA"/>
</dbReference>
<evidence type="ECO:0000256" key="5">
    <source>
        <dbReference type="PROSITE-ProRule" id="PRU10015"/>
    </source>
</evidence>
<dbReference type="Gene3D" id="2.40.50.140">
    <property type="entry name" value="Nucleic acid-binding proteins"/>
    <property type="match status" value="1"/>
</dbReference>
<dbReference type="InterPro" id="IPR029063">
    <property type="entry name" value="SAM-dependent_MTases_sf"/>
</dbReference>
<evidence type="ECO:0000256" key="6">
    <source>
        <dbReference type="SAM" id="MobiDB-lite"/>
    </source>
</evidence>
<keyword evidence="2 4" id="KW-0808">Transferase</keyword>
<dbReference type="InterPro" id="IPR002792">
    <property type="entry name" value="TRAM_dom"/>
</dbReference>
<dbReference type="AlphaFoldDB" id="A0AAD7TU18"/>
<feature type="binding site" evidence="4">
    <location>
        <position position="417"/>
    </location>
    <ligand>
        <name>S-adenosyl-L-methionine</name>
        <dbReference type="ChEBI" id="CHEBI:59789"/>
    </ligand>
</feature>
<feature type="binding site" evidence="4">
    <location>
        <position position="525"/>
    </location>
    <ligand>
        <name>S-adenosyl-L-methionine</name>
        <dbReference type="ChEBI" id="CHEBI:59789"/>
    </ligand>
</feature>
<dbReference type="InterPro" id="IPR012340">
    <property type="entry name" value="NA-bd_OB-fold"/>
</dbReference>
<feature type="binding site" evidence="4">
    <location>
        <position position="475"/>
    </location>
    <ligand>
        <name>S-adenosyl-L-methionine</name>
        <dbReference type="ChEBI" id="CHEBI:59789"/>
    </ligand>
</feature>
<dbReference type="Gene3D" id="3.40.50.150">
    <property type="entry name" value="Vaccinia Virus protein VP39"/>
    <property type="match status" value="2"/>
</dbReference>
<evidence type="ECO:0000256" key="4">
    <source>
        <dbReference type="PROSITE-ProRule" id="PRU01024"/>
    </source>
</evidence>
<dbReference type="Proteomes" id="UP001215151">
    <property type="component" value="Unassembled WGS sequence"/>
</dbReference>
<dbReference type="PROSITE" id="PS01231">
    <property type="entry name" value="TRMA_2"/>
    <property type="match status" value="1"/>
</dbReference>
<dbReference type="FunFam" id="2.40.50.140:FF:000201">
    <property type="entry name" value="TRM2p tRNA methyltransferase"/>
    <property type="match status" value="1"/>
</dbReference>
<dbReference type="InterPro" id="IPR025795">
    <property type="entry name" value="tRNA_(uracil-5-)_MeTrfase"/>
</dbReference>
<dbReference type="PROSITE" id="PS01230">
    <property type="entry name" value="TRMA_1"/>
    <property type="match status" value="1"/>
</dbReference>
<reference evidence="8" key="1">
    <citation type="submission" date="2022-11" db="EMBL/GenBank/DDBJ databases">
        <title>Genome Sequence of Cubamyces cubensis.</title>
        <authorList>
            <person name="Buettner E."/>
        </authorList>
    </citation>
    <scope>NUCLEOTIDE SEQUENCE</scope>
    <source>
        <strain evidence="8">MPL-01</strain>
    </source>
</reference>
<dbReference type="PROSITE" id="PS50926">
    <property type="entry name" value="TRAM"/>
    <property type="match status" value="1"/>
</dbReference>
<dbReference type="InterPro" id="IPR030391">
    <property type="entry name" value="MeTrfase_TrmA_CS"/>
</dbReference>
<feature type="compositionally biased region" description="Low complexity" evidence="6">
    <location>
        <begin position="55"/>
        <end position="73"/>
    </location>
</feature>
<evidence type="ECO:0000313" key="9">
    <source>
        <dbReference type="Proteomes" id="UP001215151"/>
    </source>
</evidence>